<dbReference type="Gene3D" id="3.40.1360.10">
    <property type="match status" value="1"/>
</dbReference>
<dbReference type="GO" id="GO:0006310">
    <property type="term" value="P:DNA recombination"/>
    <property type="evidence" value="ECO:0007669"/>
    <property type="project" value="UniProtKB-KW"/>
</dbReference>
<evidence type="ECO:0000313" key="8">
    <source>
        <dbReference type="EMBL" id="BAP39659.1"/>
    </source>
</evidence>
<dbReference type="Pfam" id="PF13662">
    <property type="entry name" value="Toprim_4"/>
    <property type="match status" value="1"/>
</dbReference>
<proteinExistence type="predicted"/>
<dbReference type="EMBL" id="AP014631">
    <property type="protein sequence ID" value="BAP39659.1"/>
    <property type="molecule type" value="Genomic_DNA"/>
</dbReference>
<gene>
    <name evidence="8" type="primary">recR</name>
    <name evidence="8" type="ORF">MCAN360_0548</name>
</gene>
<keyword evidence="5" id="KW-0233">DNA recombination</keyword>
<dbReference type="SUPFAM" id="SSF111304">
    <property type="entry name" value="Recombination protein RecR"/>
    <property type="match status" value="1"/>
</dbReference>
<dbReference type="GO" id="GO:0003677">
    <property type="term" value="F:DNA binding"/>
    <property type="evidence" value="ECO:0007669"/>
    <property type="project" value="InterPro"/>
</dbReference>
<evidence type="ECO:0000313" key="9">
    <source>
        <dbReference type="Proteomes" id="UP000031641"/>
    </source>
</evidence>
<keyword evidence="4" id="KW-0862">Zinc</keyword>
<keyword evidence="1" id="KW-0479">Metal-binding</keyword>
<dbReference type="InterPro" id="IPR006171">
    <property type="entry name" value="TOPRIM_dom"/>
</dbReference>
<evidence type="ECO:0000256" key="3">
    <source>
        <dbReference type="ARBA" id="ARBA00022771"/>
    </source>
</evidence>
<feature type="domain" description="Toprim" evidence="7">
    <location>
        <begin position="78"/>
        <end position="173"/>
    </location>
</feature>
<evidence type="ECO:0000256" key="5">
    <source>
        <dbReference type="ARBA" id="ARBA00023172"/>
    </source>
</evidence>
<sequence>MNIELKEKIIEALNKIPSVSKRQANRIITFFLESNKDFSKTLFNDILSLINETTKCQLCLSYSVNEICSICKDKTRAKKLFVVQDSQDIEKIESLDIEKGKYFVFQNLINLKKIDDLTLKKIDLFLEIVNNFNEIIFALSTDLNGQVTTKYLEKKIKDKFKNKNIYQLSIGIPFGMSIESIDPISLKQSILNKKNIN</sequence>
<dbReference type="Pfam" id="PF21175">
    <property type="entry name" value="RecR_C"/>
    <property type="match status" value="1"/>
</dbReference>
<keyword evidence="3" id="KW-0863">Zinc-finger</keyword>
<keyword evidence="2" id="KW-0227">DNA damage</keyword>
<dbReference type="PANTHER" id="PTHR30446:SF0">
    <property type="entry name" value="RECOMBINATION PROTEIN RECR"/>
    <property type="match status" value="1"/>
</dbReference>
<dbReference type="InterPro" id="IPR023627">
    <property type="entry name" value="Rcmb_RecR"/>
</dbReference>
<dbReference type="GO" id="GO:0008270">
    <property type="term" value="F:zinc ion binding"/>
    <property type="evidence" value="ECO:0007669"/>
    <property type="project" value="UniProtKB-KW"/>
</dbReference>
<evidence type="ECO:0000256" key="1">
    <source>
        <dbReference type="ARBA" id="ARBA00022723"/>
    </source>
</evidence>
<evidence type="ECO:0000256" key="2">
    <source>
        <dbReference type="ARBA" id="ARBA00022763"/>
    </source>
</evidence>
<dbReference type="Proteomes" id="UP000031641">
    <property type="component" value="Chromosome"/>
</dbReference>
<accession>A0A077LC15</accession>
<protein>
    <submittedName>
        <fullName evidence="8">Recombination protein R</fullName>
    </submittedName>
</protein>
<evidence type="ECO:0000256" key="6">
    <source>
        <dbReference type="ARBA" id="ARBA00023204"/>
    </source>
</evidence>
<dbReference type="Gene3D" id="1.10.8.420">
    <property type="entry name" value="RecR Domain 1"/>
    <property type="match status" value="1"/>
</dbReference>
<dbReference type="KEGG" id="mcan:MCAN360_0548"/>
<dbReference type="AlphaFoldDB" id="A0A077LC15"/>
<dbReference type="InterPro" id="IPR000093">
    <property type="entry name" value="DNA_Rcmb_RecR"/>
</dbReference>
<dbReference type="PROSITE" id="PS50880">
    <property type="entry name" value="TOPRIM"/>
    <property type="match status" value="1"/>
</dbReference>
<dbReference type="PANTHER" id="PTHR30446">
    <property type="entry name" value="RECOMBINATION PROTEIN RECR"/>
    <property type="match status" value="1"/>
</dbReference>
<keyword evidence="6" id="KW-0234">DNA repair</keyword>
<dbReference type="HOGENOM" id="CLU_060739_1_1_14"/>
<dbReference type="STRING" id="29554.MCAN360_0548"/>
<organism evidence="8 9">
    <name type="scientific">Metamycoplasma canadense</name>
    <dbReference type="NCBI Taxonomy" id="29554"/>
    <lineage>
        <taxon>Bacteria</taxon>
        <taxon>Bacillati</taxon>
        <taxon>Mycoplasmatota</taxon>
        <taxon>Mycoplasmoidales</taxon>
        <taxon>Metamycoplasmataceae</taxon>
        <taxon>Metamycoplasma</taxon>
    </lineage>
</organism>
<evidence type="ECO:0000256" key="4">
    <source>
        <dbReference type="ARBA" id="ARBA00022833"/>
    </source>
</evidence>
<evidence type="ECO:0000259" key="7">
    <source>
        <dbReference type="PROSITE" id="PS50880"/>
    </source>
</evidence>
<dbReference type="RefSeq" id="WP_045433970.1">
    <property type="nucleotide sequence ID" value="NZ_AP014631.1"/>
</dbReference>
<name>A0A077LC15_9BACT</name>
<reference evidence="9" key="1">
    <citation type="journal article" date="2014" name="Genome Announc.">
        <title>Complete Genome Sequence of Mycoplasma canadense Strain HAZ 360_1 from Bovine Mastitic Milk in Japan.</title>
        <authorList>
            <person name="Hata E."/>
        </authorList>
    </citation>
    <scope>NUCLEOTIDE SEQUENCE [LARGE SCALE GENOMIC DNA]</scope>
    <source>
        <strain evidence="9">HAZ360_1</strain>
    </source>
</reference>
<dbReference type="OrthoDB" id="9802672at2"/>
<dbReference type="GO" id="GO:0006281">
    <property type="term" value="P:DNA repair"/>
    <property type="evidence" value="ECO:0007669"/>
    <property type="project" value="UniProtKB-KW"/>
</dbReference>
<keyword evidence="9" id="KW-1185">Reference proteome</keyword>